<gene>
    <name evidence="2" type="ORF">KCH_73070</name>
</gene>
<evidence type="ECO:0000313" key="2">
    <source>
        <dbReference type="EMBL" id="KDN80954.1"/>
    </source>
</evidence>
<evidence type="ECO:0000256" key="1">
    <source>
        <dbReference type="SAM" id="MobiDB-lite"/>
    </source>
</evidence>
<proteinExistence type="predicted"/>
<keyword evidence="3" id="KW-1185">Reference proteome</keyword>
<reference evidence="2 3" key="1">
    <citation type="submission" date="2014-05" db="EMBL/GenBank/DDBJ databases">
        <title>Draft Genome Sequence of Kitasatospora cheerisanensis KCTC 2395.</title>
        <authorList>
            <person name="Nam D.H."/>
        </authorList>
    </citation>
    <scope>NUCLEOTIDE SEQUENCE [LARGE SCALE GENOMIC DNA]</scope>
    <source>
        <strain evidence="2 3">KCTC 2395</strain>
    </source>
</reference>
<feature type="region of interest" description="Disordered" evidence="1">
    <location>
        <begin position="40"/>
        <end position="68"/>
    </location>
</feature>
<protein>
    <submittedName>
        <fullName evidence="2">Uncharacterized protein</fullName>
    </submittedName>
</protein>
<dbReference type="Proteomes" id="UP000027178">
    <property type="component" value="Unassembled WGS sequence"/>
</dbReference>
<dbReference type="PATRIC" id="fig|1348663.4.peg.7063"/>
<name>A0A066YLZ2_9ACTN</name>
<dbReference type="HOGENOM" id="CLU_2788372_0_0_11"/>
<accession>A0A066YLZ2</accession>
<sequence length="68" mass="6753">MPTGPSTANASTATASTTRLIAPLPLTRCLSLGGCSPIGIPGPALQPAHPSAPLDASQRPLPALTPDR</sequence>
<comment type="caution">
    <text evidence="2">The sequence shown here is derived from an EMBL/GenBank/DDBJ whole genome shotgun (WGS) entry which is preliminary data.</text>
</comment>
<organism evidence="2 3">
    <name type="scientific">Kitasatospora cheerisanensis KCTC 2395</name>
    <dbReference type="NCBI Taxonomy" id="1348663"/>
    <lineage>
        <taxon>Bacteria</taxon>
        <taxon>Bacillati</taxon>
        <taxon>Actinomycetota</taxon>
        <taxon>Actinomycetes</taxon>
        <taxon>Kitasatosporales</taxon>
        <taxon>Streptomycetaceae</taxon>
        <taxon>Kitasatospora</taxon>
    </lineage>
</organism>
<dbReference type="EMBL" id="JNBY01000158">
    <property type="protein sequence ID" value="KDN80954.1"/>
    <property type="molecule type" value="Genomic_DNA"/>
</dbReference>
<evidence type="ECO:0000313" key="3">
    <source>
        <dbReference type="Proteomes" id="UP000027178"/>
    </source>
</evidence>
<dbReference type="AlphaFoldDB" id="A0A066YLZ2"/>